<evidence type="ECO:0000313" key="1">
    <source>
        <dbReference type="EMBL" id="CAG8856339.1"/>
    </source>
</evidence>
<organism evidence="1 2">
    <name type="scientific">Gigaspora margarita</name>
    <dbReference type="NCBI Taxonomy" id="4874"/>
    <lineage>
        <taxon>Eukaryota</taxon>
        <taxon>Fungi</taxon>
        <taxon>Fungi incertae sedis</taxon>
        <taxon>Mucoromycota</taxon>
        <taxon>Glomeromycotina</taxon>
        <taxon>Glomeromycetes</taxon>
        <taxon>Diversisporales</taxon>
        <taxon>Gigasporaceae</taxon>
        <taxon>Gigaspora</taxon>
    </lineage>
</organism>
<gene>
    <name evidence="1" type="ORF">GMARGA_LOCUS45160</name>
</gene>
<dbReference type="EMBL" id="CAJVQB010158931">
    <property type="protein sequence ID" value="CAG8856339.1"/>
    <property type="molecule type" value="Genomic_DNA"/>
</dbReference>
<feature type="non-terminal residue" evidence="1">
    <location>
        <position position="1"/>
    </location>
</feature>
<protein>
    <submittedName>
        <fullName evidence="1">9488_t:CDS:1</fullName>
    </submittedName>
</protein>
<name>A0ABN7XM27_GIGMA</name>
<sequence>RGYKNIRRIRIENPEGLPLRSPNIYDIEFYEMMEEKFWLPQNPIRISYIRQWEEVDQEEAEVDQE</sequence>
<reference evidence="1 2" key="1">
    <citation type="submission" date="2021-06" db="EMBL/GenBank/DDBJ databases">
        <authorList>
            <person name="Kallberg Y."/>
            <person name="Tangrot J."/>
            <person name="Rosling A."/>
        </authorList>
    </citation>
    <scope>NUCLEOTIDE SEQUENCE [LARGE SCALE GENOMIC DNA]</scope>
    <source>
        <strain evidence="1 2">120-4 pot B 10/14</strain>
    </source>
</reference>
<accession>A0ABN7XM27</accession>
<proteinExistence type="predicted"/>
<keyword evidence="2" id="KW-1185">Reference proteome</keyword>
<dbReference type="Proteomes" id="UP000789901">
    <property type="component" value="Unassembled WGS sequence"/>
</dbReference>
<evidence type="ECO:0000313" key="2">
    <source>
        <dbReference type="Proteomes" id="UP000789901"/>
    </source>
</evidence>
<comment type="caution">
    <text evidence="1">The sequence shown here is derived from an EMBL/GenBank/DDBJ whole genome shotgun (WGS) entry which is preliminary data.</text>
</comment>
<feature type="non-terminal residue" evidence="1">
    <location>
        <position position="65"/>
    </location>
</feature>